<evidence type="ECO:0000256" key="3">
    <source>
        <dbReference type="ARBA" id="ARBA00023015"/>
    </source>
</evidence>
<accession>A0A7W9E7W6</accession>
<proteinExistence type="predicted"/>
<dbReference type="SUPFAM" id="SSF52172">
    <property type="entry name" value="CheY-like"/>
    <property type="match status" value="1"/>
</dbReference>
<evidence type="ECO:0000256" key="5">
    <source>
        <dbReference type="ARBA" id="ARBA00023163"/>
    </source>
</evidence>
<dbReference type="Gene3D" id="3.40.50.2300">
    <property type="match status" value="1"/>
</dbReference>
<dbReference type="RefSeq" id="WP_123288211.1">
    <property type="nucleotide sequence ID" value="NZ_JACIJB010000003.1"/>
</dbReference>
<evidence type="ECO:0000256" key="4">
    <source>
        <dbReference type="ARBA" id="ARBA00023125"/>
    </source>
</evidence>
<keyword evidence="2" id="KW-0902">Two-component regulatory system</keyword>
<evidence type="ECO:0000256" key="2">
    <source>
        <dbReference type="ARBA" id="ARBA00023012"/>
    </source>
</evidence>
<keyword evidence="5" id="KW-0804">Transcription</keyword>
<keyword evidence="9" id="KW-1185">Reference proteome</keyword>
<feature type="domain" description="Response regulatory" evidence="7">
    <location>
        <begin position="5"/>
        <end position="121"/>
    </location>
</feature>
<dbReference type="GO" id="GO:0000156">
    <property type="term" value="F:phosphorelay response regulator activity"/>
    <property type="evidence" value="ECO:0007669"/>
    <property type="project" value="TreeGrafter"/>
</dbReference>
<feature type="modified residue" description="4-aspartylphosphate" evidence="6">
    <location>
        <position position="54"/>
    </location>
</feature>
<dbReference type="CDD" id="cd17574">
    <property type="entry name" value="REC_OmpR"/>
    <property type="match status" value="1"/>
</dbReference>
<dbReference type="GO" id="GO:0032993">
    <property type="term" value="C:protein-DNA complex"/>
    <property type="evidence" value="ECO:0007669"/>
    <property type="project" value="TreeGrafter"/>
</dbReference>
<dbReference type="EMBL" id="JACIJB010000003">
    <property type="protein sequence ID" value="MBB5660414.1"/>
    <property type="molecule type" value="Genomic_DNA"/>
</dbReference>
<dbReference type="AlphaFoldDB" id="A0A7W9E7W6"/>
<evidence type="ECO:0000259" key="7">
    <source>
        <dbReference type="PROSITE" id="PS50110"/>
    </source>
</evidence>
<protein>
    <submittedName>
        <fullName evidence="8">Two-component system phosphate regulon response regulator PhoB</fullName>
    </submittedName>
</protein>
<evidence type="ECO:0000256" key="1">
    <source>
        <dbReference type="ARBA" id="ARBA00022553"/>
    </source>
</evidence>
<evidence type="ECO:0000256" key="6">
    <source>
        <dbReference type="PROSITE-ProRule" id="PRU00169"/>
    </source>
</evidence>
<dbReference type="PANTHER" id="PTHR48111:SF1">
    <property type="entry name" value="TWO-COMPONENT RESPONSE REGULATOR ORR33"/>
    <property type="match status" value="1"/>
</dbReference>
<keyword evidence="4" id="KW-0238">DNA-binding</keyword>
<dbReference type="SMART" id="SM00448">
    <property type="entry name" value="REC"/>
    <property type="match status" value="1"/>
</dbReference>
<comment type="caution">
    <text evidence="8">The sequence shown here is derived from an EMBL/GenBank/DDBJ whole genome shotgun (WGS) entry which is preliminary data.</text>
</comment>
<dbReference type="PROSITE" id="PS50110">
    <property type="entry name" value="RESPONSE_REGULATORY"/>
    <property type="match status" value="1"/>
</dbReference>
<organism evidence="8 9">
    <name type="scientific">Brevundimonas halotolerans</name>
    <dbReference type="NCBI Taxonomy" id="69670"/>
    <lineage>
        <taxon>Bacteria</taxon>
        <taxon>Pseudomonadati</taxon>
        <taxon>Pseudomonadota</taxon>
        <taxon>Alphaproteobacteria</taxon>
        <taxon>Caulobacterales</taxon>
        <taxon>Caulobacteraceae</taxon>
        <taxon>Brevundimonas</taxon>
    </lineage>
</organism>
<dbReference type="PANTHER" id="PTHR48111">
    <property type="entry name" value="REGULATOR OF RPOS"/>
    <property type="match status" value="1"/>
</dbReference>
<dbReference type="GO" id="GO:0000976">
    <property type="term" value="F:transcription cis-regulatory region binding"/>
    <property type="evidence" value="ECO:0007669"/>
    <property type="project" value="TreeGrafter"/>
</dbReference>
<dbReference type="InterPro" id="IPR039420">
    <property type="entry name" value="WalR-like"/>
</dbReference>
<keyword evidence="1 6" id="KW-0597">Phosphoprotein</keyword>
<dbReference type="InterPro" id="IPR001789">
    <property type="entry name" value="Sig_transdc_resp-reg_receiver"/>
</dbReference>
<reference evidence="8 9" key="1">
    <citation type="submission" date="2020-08" db="EMBL/GenBank/DDBJ databases">
        <title>Genomic Encyclopedia of Type Strains, Phase IV (KMG-IV): sequencing the most valuable type-strain genomes for metagenomic binning, comparative biology and taxonomic classification.</title>
        <authorList>
            <person name="Goeker M."/>
        </authorList>
    </citation>
    <scope>NUCLEOTIDE SEQUENCE [LARGE SCALE GENOMIC DNA]</scope>
    <source>
        <strain evidence="8 9">DSM 24448</strain>
    </source>
</reference>
<sequence length="136" mass="15270">MIKPRILVAEDDRYLAALIRQTLEGRGLAITLAQNGEEALLQADEICPDLVILDVGMPVLDGFTVLRTLKADRFHSQVSVLMLTAARSETDVRRAITNGASDYLTKPFRPDKLILRVDRLLQRSQSNNIRMGYEFA</sequence>
<evidence type="ECO:0000313" key="8">
    <source>
        <dbReference type="EMBL" id="MBB5660414.1"/>
    </source>
</evidence>
<dbReference type="Proteomes" id="UP000548978">
    <property type="component" value="Unassembled WGS sequence"/>
</dbReference>
<dbReference type="GO" id="GO:0006355">
    <property type="term" value="P:regulation of DNA-templated transcription"/>
    <property type="evidence" value="ECO:0007669"/>
    <property type="project" value="TreeGrafter"/>
</dbReference>
<dbReference type="Pfam" id="PF00072">
    <property type="entry name" value="Response_reg"/>
    <property type="match status" value="1"/>
</dbReference>
<dbReference type="OrthoDB" id="9801602at2"/>
<dbReference type="InterPro" id="IPR011006">
    <property type="entry name" value="CheY-like_superfamily"/>
</dbReference>
<evidence type="ECO:0000313" key="9">
    <source>
        <dbReference type="Proteomes" id="UP000548978"/>
    </source>
</evidence>
<gene>
    <name evidence="8" type="ORF">FHS65_001159</name>
</gene>
<keyword evidence="3" id="KW-0805">Transcription regulation</keyword>
<name>A0A7W9E7W6_9CAUL</name>
<dbReference type="GO" id="GO:0005829">
    <property type="term" value="C:cytosol"/>
    <property type="evidence" value="ECO:0007669"/>
    <property type="project" value="TreeGrafter"/>
</dbReference>